<gene>
    <name evidence="4" type="ORF">HMPREF9336_00101</name>
</gene>
<keyword evidence="1" id="KW-0596">Phosphopantetheine</keyword>
<evidence type="ECO:0000259" key="3">
    <source>
        <dbReference type="PROSITE" id="PS50075"/>
    </source>
</evidence>
<protein>
    <submittedName>
        <fullName evidence="4">Acyl carrier protein</fullName>
    </submittedName>
</protein>
<keyword evidence="2" id="KW-0597">Phosphoprotein</keyword>
<dbReference type="PROSITE" id="PS00012">
    <property type="entry name" value="PHOSPHOPANTETHEINE"/>
    <property type="match status" value="1"/>
</dbReference>
<dbReference type="RefSeq" id="WP_007466785.1">
    <property type="nucleotide sequence ID" value="NZ_KI391954.1"/>
</dbReference>
<dbReference type="Proteomes" id="UP000004816">
    <property type="component" value="Unassembled WGS sequence"/>
</dbReference>
<feature type="domain" description="Carrier" evidence="3">
    <location>
        <begin position="1"/>
        <end position="76"/>
    </location>
</feature>
<dbReference type="AlphaFoldDB" id="E5XKT2"/>
<evidence type="ECO:0000256" key="2">
    <source>
        <dbReference type="ARBA" id="ARBA00022553"/>
    </source>
</evidence>
<proteinExistence type="predicted"/>
<dbReference type="OrthoDB" id="6978112at2"/>
<dbReference type="STRING" id="679197.HMPREF9336_00101"/>
<evidence type="ECO:0000313" key="4">
    <source>
        <dbReference type="EMBL" id="EFV15045.1"/>
    </source>
</evidence>
<dbReference type="eggNOG" id="ENOG5033HWX">
    <property type="taxonomic scope" value="Bacteria"/>
</dbReference>
<dbReference type="InterPro" id="IPR009081">
    <property type="entry name" value="PP-bd_ACP"/>
</dbReference>
<dbReference type="Gene3D" id="1.10.1200.10">
    <property type="entry name" value="ACP-like"/>
    <property type="match status" value="1"/>
</dbReference>
<name>E5XKT2_SEGRC</name>
<dbReference type="EMBL" id="ACZI02000003">
    <property type="protein sequence ID" value="EFV15045.1"/>
    <property type="molecule type" value="Genomic_DNA"/>
</dbReference>
<dbReference type="Pfam" id="PF00550">
    <property type="entry name" value="PP-binding"/>
    <property type="match status" value="1"/>
</dbReference>
<accession>E5XKT2</accession>
<dbReference type="SUPFAM" id="SSF47336">
    <property type="entry name" value="ACP-like"/>
    <property type="match status" value="1"/>
</dbReference>
<dbReference type="InterPro" id="IPR036736">
    <property type="entry name" value="ACP-like_sf"/>
</dbReference>
<reference evidence="4 5" key="1">
    <citation type="journal article" date="2011" name="Stand. Genomic Sci.">
        <title>High quality draft genome sequence of Segniliparus rugosus CDC 945(T)= (ATCC BAA-974(T)).</title>
        <authorList>
            <person name="Earl A.M."/>
            <person name="Desjardins C.A."/>
            <person name="Fitzgerald M.G."/>
            <person name="Arachchi H.M."/>
            <person name="Zeng Q."/>
            <person name="Mehta T."/>
            <person name="Griggs A."/>
            <person name="Birren B.W."/>
            <person name="Toney N.C."/>
            <person name="Carr J."/>
            <person name="Posey J."/>
            <person name="Butler W.R."/>
        </authorList>
    </citation>
    <scope>NUCLEOTIDE SEQUENCE [LARGE SCALE GENOMIC DNA]</scope>
    <source>
        <strain evidence="5">ATCC BAA-974 / DSM 45345 / CCUG 50838 / CIP 108380 / JCM 13579 / CDC 945</strain>
    </source>
</reference>
<evidence type="ECO:0000313" key="5">
    <source>
        <dbReference type="Proteomes" id="UP000004816"/>
    </source>
</evidence>
<dbReference type="InterPro" id="IPR006162">
    <property type="entry name" value="Ppantetheine_attach_site"/>
</dbReference>
<organism evidence="4 5">
    <name type="scientific">Segniliparus rugosus (strain ATCC BAA-974 / DSM 45345 / CCUG 50838 / CIP 108380 / JCM 13579 / CDC 945)</name>
    <dbReference type="NCBI Taxonomy" id="679197"/>
    <lineage>
        <taxon>Bacteria</taxon>
        <taxon>Bacillati</taxon>
        <taxon>Actinomycetota</taxon>
        <taxon>Actinomycetes</taxon>
        <taxon>Mycobacteriales</taxon>
        <taxon>Segniliparaceae</taxon>
        <taxon>Segniliparus</taxon>
    </lineage>
</organism>
<evidence type="ECO:0000256" key="1">
    <source>
        <dbReference type="ARBA" id="ARBA00022450"/>
    </source>
</evidence>
<sequence>MNKIAAFIIDTLTTKYGFADDEVFPDSVFEDLGIDSLTILELLVMLEGRFCVSIPEGLLTEDMTIEGASSVVASLEEKVA</sequence>
<dbReference type="PROSITE" id="PS50075">
    <property type="entry name" value="CARRIER"/>
    <property type="match status" value="1"/>
</dbReference>
<comment type="caution">
    <text evidence="4">The sequence shown here is derived from an EMBL/GenBank/DDBJ whole genome shotgun (WGS) entry which is preliminary data.</text>
</comment>
<keyword evidence="5" id="KW-1185">Reference proteome</keyword>
<dbReference type="HOGENOM" id="CLU_2587750_0_0_11"/>